<evidence type="ECO:0000313" key="1">
    <source>
        <dbReference type="EMBL" id="MCQ8277967.1"/>
    </source>
</evidence>
<sequence length="469" mass="51464">MTIDPKFSPELIHEASASTSPVREGVGVEGVLRDALHDCRRAITNENGLNGESIVCTVWCGAGETLVDRIDAALASPPAQPGALDARTVERRRIVEALLVEAATTPCDEDRKVVRDCAVLIAADFSYDRAETLYSADDEAIVAASDAIRTLAQHKNATPAEQDRQQVAQGGALWNEQDAEWDEKKDREFAAQGDAEPVASAPELRSRWMFETVFPDGTYRTGVSCRKYNPPVSEEFARQEMAIFDAPCEGCTFELVDDPLYTTPRRASDDAEPVAIPRHPTDVMMDAGLYHCSVDMKWADLFTAWTAMFDAATCDGGITEQAPATPGPASDDALERARSEGMDEGATFVLECLAKVLGVSSLNMMGGSESWEGDVNATLMHVLKDGRVYDDEDGRIARLEDQQQVGDDARDAERRLLNALTAVRAWHEEHDKAQSKQPRPDQWMRHQHQEQIALIDAAIARQAAAMESE</sequence>
<dbReference type="Proteomes" id="UP001524587">
    <property type="component" value="Unassembled WGS sequence"/>
</dbReference>
<organism evidence="1 2">
    <name type="scientific">Endosaccharibacter trunci</name>
    <dbReference type="NCBI Taxonomy" id="2812733"/>
    <lineage>
        <taxon>Bacteria</taxon>
        <taxon>Pseudomonadati</taxon>
        <taxon>Pseudomonadota</taxon>
        <taxon>Alphaproteobacteria</taxon>
        <taxon>Acetobacterales</taxon>
        <taxon>Acetobacteraceae</taxon>
        <taxon>Endosaccharibacter</taxon>
    </lineage>
</organism>
<protein>
    <submittedName>
        <fullName evidence="1">Uncharacterized protein</fullName>
    </submittedName>
</protein>
<proteinExistence type="predicted"/>
<keyword evidence="2" id="KW-1185">Reference proteome</keyword>
<name>A0ABT1W6P9_9PROT</name>
<gene>
    <name evidence="1" type="ORF">NFI95_05845</name>
</gene>
<dbReference type="RefSeq" id="WP_422863432.1">
    <property type="nucleotide sequence ID" value="NZ_JAMSKV010000004.1"/>
</dbReference>
<reference evidence="1 2" key="1">
    <citation type="submission" date="2022-06" db="EMBL/GenBank/DDBJ databases">
        <title>Endosaccharibacter gen. nov., sp. nov., endophytic bacteria isolated from sugarcane.</title>
        <authorList>
            <person name="Pitiwittayakul N."/>
            <person name="Yukphan P."/>
            <person name="Charoenyingcharoen P."/>
            <person name="Tanasupawat S."/>
        </authorList>
    </citation>
    <scope>NUCLEOTIDE SEQUENCE [LARGE SCALE GENOMIC DNA]</scope>
    <source>
        <strain evidence="1 2">KSS8</strain>
    </source>
</reference>
<accession>A0ABT1W6P9</accession>
<evidence type="ECO:0000313" key="2">
    <source>
        <dbReference type="Proteomes" id="UP001524587"/>
    </source>
</evidence>
<dbReference type="EMBL" id="JAMSKV010000004">
    <property type="protein sequence ID" value="MCQ8277967.1"/>
    <property type="molecule type" value="Genomic_DNA"/>
</dbReference>
<comment type="caution">
    <text evidence="1">The sequence shown here is derived from an EMBL/GenBank/DDBJ whole genome shotgun (WGS) entry which is preliminary data.</text>
</comment>